<gene>
    <name evidence="2" type="ORF">DC366_04530</name>
</gene>
<evidence type="ECO:0000256" key="1">
    <source>
        <dbReference type="SAM" id="MobiDB-lite"/>
    </source>
</evidence>
<feature type="region of interest" description="Disordered" evidence="1">
    <location>
        <begin position="12"/>
        <end position="32"/>
    </location>
</feature>
<reference evidence="2 3" key="1">
    <citation type="submission" date="2018-04" db="EMBL/GenBank/DDBJ databases">
        <title>Pelagivirga bohaiensis gen. nov., sp. nov., a bacterium isolated from the Bohai Sea.</title>
        <authorList>
            <person name="Ji X."/>
        </authorList>
    </citation>
    <scope>NUCLEOTIDE SEQUENCE [LARGE SCALE GENOMIC DNA]</scope>
    <source>
        <strain evidence="2 3">BH-SD19</strain>
    </source>
</reference>
<dbReference type="AlphaFoldDB" id="A0A2T7G9E8"/>
<keyword evidence="3" id="KW-1185">Reference proteome</keyword>
<dbReference type="OrthoDB" id="8052205at2"/>
<proteinExistence type="predicted"/>
<accession>A0A2T7G9E8</accession>
<dbReference type="Pfam" id="PF13665">
    <property type="entry name" value="Tox-PAAR-like"/>
    <property type="match status" value="1"/>
</dbReference>
<organism evidence="2 3">
    <name type="scientific">Pelagivirga sediminicola</name>
    <dbReference type="NCBI Taxonomy" id="2170575"/>
    <lineage>
        <taxon>Bacteria</taxon>
        <taxon>Pseudomonadati</taxon>
        <taxon>Pseudomonadota</taxon>
        <taxon>Alphaproteobacteria</taxon>
        <taxon>Rhodobacterales</taxon>
        <taxon>Paracoccaceae</taxon>
        <taxon>Pelagivirga</taxon>
    </lineage>
</organism>
<evidence type="ECO:0000313" key="3">
    <source>
        <dbReference type="Proteomes" id="UP000244446"/>
    </source>
</evidence>
<dbReference type="Proteomes" id="UP000244446">
    <property type="component" value="Unassembled WGS sequence"/>
</dbReference>
<dbReference type="RefSeq" id="WP_108691018.1">
    <property type="nucleotide sequence ID" value="NZ_QCYH01000002.1"/>
</dbReference>
<dbReference type="EMBL" id="QCYH01000002">
    <property type="protein sequence ID" value="PVA11044.1"/>
    <property type="molecule type" value="Genomic_DNA"/>
</dbReference>
<name>A0A2T7G9E8_9RHOB</name>
<protein>
    <submittedName>
        <fullName evidence="2">Uncharacterized protein</fullName>
    </submittedName>
</protein>
<evidence type="ECO:0000313" key="2">
    <source>
        <dbReference type="EMBL" id="PVA11044.1"/>
    </source>
</evidence>
<sequence length="155" mass="16010">MAVTLNVNGLTITHRGSGGSHRNSAPDVCKTPGSGAPVPYSITAFNPDIVRGTTTVLADGGNMIAHKPSIFSKCTGDEAGSMSGVVSGTTADISEWITYSPNVYAEGQNICRLSDKLFMNSRNTICGQTGRDPSAVGNATCDCDTRRGPPIVGTS</sequence>
<comment type="caution">
    <text evidence="2">The sequence shown here is derived from an EMBL/GenBank/DDBJ whole genome shotgun (WGS) entry which is preliminary data.</text>
</comment>